<protein>
    <submittedName>
        <fullName evidence="1">Uncharacterized protein</fullName>
    </submittedName>
</protein>
<evidence type="ECO:0000313" key="1">
    <source>
        <dbReference type="EMBL" id="KAJ8368419.1"/>
    </source>
</evidence>
<name>A0A9Q1J5I4_SYNKA</name>
<proteinExistence type="predicted"/>
<dbReference type="Proteomes" id="UP001152622">
    <property type="component" value="Chromosome 3"/>
</dbReference>
<organism evidence="1 2">
    <name type="scientific">Synaphobranchus kaupii</name>
    <name type="common">Kaup's arrowtooth eel</name>
    <dbReference type="NCBI Taxonomy" id="118154"/>
    <lineage>
        <taxon>Eukaryota</taxon>
        <taxon>Metazoa</taxon>
        <taxon>Chordata</taxon>
        <taxon>Craniata</taxon>
        <taxon>Vertebrata</taxon>
        <taxon>Euteleostomi</taxon>
        <taxon>Actinopterygii</taxon>
        <taxon>Neopterygii</taxon>
        <taxon>Teleostei</taxon>
        <taxon>Anguilliformes</taxon>
        <taxon>Synaphobranchidae</taxon>
        <taxon>Synaphobranchus</taxon>
    </lineage>
</organism>
<sequence length="142" mass="15932">MPTETAQITEADALCRSGAAGEQWYRCAVLRIWLKSRRTGAQPPTPSFYWAASLPLALKTSRRVIYGRSLWGRKAEPHRRVSLRTGSPCEELCITPTIKITNAIPHIQRHVGRPQRPGAAYRDFSQKVNQAHLEQKNGGKPC</sequence>
<dbReference type="EMBL" id="JAINUF010000003">
    <property type="protein sequence ID" value="KAJ8368419.1"/>
    <property type="molecule type" value="Genomic_DNA"/>
</dbReference>
<gene>
    <name evidence="1" type="ORF">SKAU_G00084470</name>
</gene>
<keyword evidence="2" id="KW-1185">Reference proteome</keyword>
<evidence type="ECO:0000313" key="2">
    <source>
        <dbReference type="Proteomes" id="UP001152622"/>
    </source>
</evidence>
<accession>A0A9Q1J5I4</accession>
<dbReference type="AlphaFoldDB" id="A0A9Q1J5I4"/>
<reference evidence="1" key="1">
    <citation type="journal article" date="2023" name="Science">
        <title>Genome structures resolve the early diversification of teleost fishes.</title>
        <authorList>
            <person name="Parey E."/>
            <person name="Louis A."/>
            <person name="Montfort J."/>
            <person name="Bouchez O."/>
            <person name="Roques C."/>
            <person name="Iampietro C."/>
            <person name="Lluch J."/>
            <person name="Castinel A."/>
            <person name="Donnadieu C."/>
            <person name="Desvignes T."/>
            <person name="Floi Bucao C."/>
            <person name="Jouanno E."/>
            <person name="Wen M."/>
            <person name="Mejri S."/>
            <person name="Dirks R."/>
            <person name="Jansen H."/>
            <person name="Henkel C."/>
            <person name="Chen W.J."/>
            <person name="Zahm M."/>
            <person name="Cabau C."/>
            <person name="Klopp C."/>
            <person name="Thompson A.W."/>
            <person name="Robinson-Rechavi M."/>
            <person name="Braasch I."/>
            <person name="Lecointre G."/>
            <person name="Bobe J."/>
            <person name="Postlethwait J.H."/>
            <person name="Berthelot C."/>
            <person name="Roest Crollius H."/>
            <person name="Guiguen Y."/>
        </authorList>
    </citation>
    <scope>NUCLEOTIDE SEQUENCE</scope>
    <source>
        <strain evidence="1">WJC10195</strain>
    </source>
</reference>
<comment type="caution">
    <text evidence="1">The sequence shown here is derived from an EMBL/GenBank/DDBJ whole genome shotgun (WGS) entry which is preliminary data.</text>
</comment>